<dbReference type="Gene3D" id="1.25.40.20">
    <property type="entry name" value="Ankyrin repeat-containing domain"/>
    <property type="match status" value="1"/>
</dbReference>
<dbReference type="SUPFAM" id="SSF48403">
    <property type="entry name" value="Ankyrin repeat"/>
    <property type="match status" value="1"/>
</dbReference>
<dbReference type="AlphaFoldDB" id="A0AA86RYA8"/>
<evidence type="ECO:0000313" key="2">
    <source>
        <dbReference type="EMBL" id="CAJ1933842.1"/>
    </source>
</evidence>
<proteinExistence type="predicted"/>
<dbReference type="InterPro" id="IPR036770">
    <property type="entry name" value="Ankyrin_rpt-contain_sf"/>
</dbReference>
<protein>
    <submittedName>
        <fullName evidence="2">Uncharacterized protein</fullName>
    </submittedName>
</protein>
<keyword evidence="3" id="KW-1185">Reference proteome</keyword>
<dbReference type="Proteomes" id="UP001189624">
    <property type="component" value="Chromosome 2"/>
</dbReference>
<dbReference type="GO" id="GO:0005886">
    <property type="term" value="C:plasma membrane"/>
    <property type="evidence" value="ECO:0007669"/>
    <property type="project" value="UniProtKB-SubCell"/>
</dbReference>
<name>A0AA86RYA8_9FABA</name>
<dbReference type="Gramene" id="rna-AYBTSS11_LOCUS6580">
    <property type="protein sequence ID" value="CAJ1933842.1"/>
    <property type="gene ID" value="gene-AYBTSS11_LOCUS6580"/>
</dbReference>
<reference evidence="2" key="1">
    <citation type="submission" date="2023-10" db="EMBL/GenBank/DDBJ databases">
        <authorList>
            <person name="Domelevo Entfellner J.-B."/>
        </authorList>
    </citation>
    <scope>NUCLEOTIDE SEQUENCE</scope>
</reference>
<evidence type="ECO:0000256" key="1">
    <source>
        <dbReference type="ARBA" id="ARBA00004202"/>
    </source>
</evidence>
<accession>A0AA86RYA8</accession>
<dbReference type="EMBL" id="OY731399">
    <property type="protein sequence ID" value="CAJ1933842.1"/>
    <property type="molecule type" value="Genomic_DNA"/>
</dbReference>
<gene>
    <name evidence="2" type="ORF">AYBTSS11_LOCUS6580</name>
</gene>
<organism evidence="2 3">
    <name type="scientific">Sphenostylis stenocarpa</name>
    <dbReference type="NCBI Taxonomy" id="92480"/>
    <lineage>
        <taxon>Eukaryota</taxon>
        <taxon>Viridiplantae</taxon>
        <taxon>Streptophyta</taxon>
        <taxon>Embryophyta</taxon>
        <taxon>Tracheophyta</taxon>
        <taxon>Spermatophyta</taxon>
        <taxon>Magnoliopsida</taxon>
        <taxon>eudicotyledons</taxon>
        <taxon>Gunneridae</taxon>
        <taxon>Pentapetalae</taxon>
        <taxon>rosids</taxon>
        <taxon>fabids</taxon>
        <taxon>Fabales</taxon>
        <taxon>Fabaceae</taxon>
        <taxon>Papilionoideae</taxon>
        <taxon>50 kb inversion clade</taxon>
        <taxon>NPAAA clade</taxon>
        <taxon>indigoferoid/millettioid clade</taxon>
        <taxon>Phaseoleae</taxon>
        <taxon>Sphenostylis</taxon>
    </lineage>
</organism>
<evidence type="ECO:0000313" key="3">
    <source>
        <dbReference type="Proteomes" id="UP001189624"/>
    </source>
</evidence>
<comment type="subcellular location">
    <subcellularLocation>
        <location evidence="1">Cell membrane</location>
        <topology evidence="1">Peripheral membrane protein</topology>
    </subcellularLocation>
</comment>
<sequence length="77" mass="9101">MAEGEVPMFDETTIRAQRAASNGNWRLFRKILEKDTKRLLEPFDLFGNTPVHIATRSNNPRFLHELLEVLSVKERWY</sequence>